<accession>A0AAV8VZL0</accession>
<proteinExistence type="predicted"/>
<evidence type="ECO:0000313" key="2">
    <source>
        <dbReference type="Proteomes" id="UP001159042"/>
    </source>
</evidence>
<protein>
    <submittedName>
        <fullName evidence="1">Uncharacterized protein</fullName>
    </submittedName>
</protein>
<keyword evidence="2" id="KW-1185">Reference proteome</keyword>
<comment type="caution">
    <text evidence="1">The sequence shown here is derived from an EMBL/GenBank/DDBJ whole genome shotgun (WGS) entry which is preliminary data.</text>
</comment>
<dbReference type="EMBL" id="JANEYG010000019">
    <property type="protein sequence ID" value="KAJ8919327.1"/>
    <property type="molecule type" value="Genomic_DNA"/>
</dbReference>
<dbReference type="Proteomes" id="UP001159042">
    <property type="component" value="Unassembled WGS sequence"/>
</dbReference>
<dbReference type="AlphaFoldDB" id="A0AAV8VZL0"/>
<reference evidence="1 2" key="1">
    <citation type="journal article" date="2023" name="Insect Mol. Biol.">
        <title>Genome sequencing provides insights into the evolution of gene families encoding plant cell wall-degrading enzymes in longhorned beetles.</title>
        <authorList>
            <person name="Shin N.R."/>
            <person name="Okamura Y."/>
            <person name="Kirsch R."/>
            <person name="Pauchet Y."/>
        </authorList>
    </citation>
    <scope>NUCLEOTIDE SEQUENCE [LARGE SCALE GENOMIC DNA]</scope>
    <source>
        <strain evidence="1">EAD_L_NR</strain>
    </source>
</reference>
<name>A0AAV8VZL0_9CUCU</name>
<organism evidence="1 2">
    <name type="scientific">Exocentrus adspersus</name>
    <dbReference type="NCBI Taxonomy" id="1586481"/>
    <lineage>
        <taxon>Eukaryota</taxon>
        <taxon>Metazoa</taxon>
        <taxon>Ecdysozoa</taxon>
        <taxon>Arthropoda</taxon>
        <taxon>Hexapoda</taxon>
        <taxon>Insecta</taxon>
        <taxon>Pterygota</taxon>
        <taxon>Neoptera</taxon>
        <taxon>Endopterygota</taxon>
        <taxon>Coleoptera</taxon>
        <taxon>Polyphaga</taxon>
        <taxon>Cucujiformia</taxon>
        <taxon>Chrysomeloidea</taxon>
        <taxon>Cerambycidae</taxon>
        <taxon>Lamiinae</taxon>
        <taxon>Acanthocinini</taxon>
        <taxon>Exocentrus</taxon>
    </lineage>
</organism>
<evidence type="ECO:0000313" key="1">
    <source>
        <dbReference type="EMBL" id="KAJ8919327.1"/>
    </source>
</evidence>
<sequence length="127" mass="15029">MFGLSKIKLKRTPVRIESRDIILTVNISKTKIIVPFTSYERYLPNYENLRIDYKIIDLITSIKYLDIPIDSFLRWDIQIKSDAWFSNYLTECSGSDNFKGNRANENIIIRRSERRQDQHNKSIVGLE</sequence>
<gene>
    <name evidence="1" type="ORF">NQ315_003911</name>
</gene>